<dbReference type="Proteomes" id="UP001347796">
    <property type="component" value="Unassembled WGS sequence"/>
</dbReference>
<evidence type="ECO:0000313" key="2">
    <source>
        <dbReference type="EMBL" id="KAK6164999.1"/>
    </source>
</evidence>
<evidence type="ECO:0000313" key="3">
    <source>
        <dbReference type="Proteomes" id="UP001347796"/>
    </source>
</evidence>
<organism evidence="2 3">
    <name type="scientific">Patella caerulea</name>
    <name type="common">Rayed Mediterranean limpet</name>
    <dbReference type="NCBI Taxonomy" id="87958"/>
    <lineage>
        <taxon>Eukaryota</taxon>
        <taxon>Metazoa</taxon>
        <taxon>Spiralia</taxon>
        <taxon>Lophotrochozoa</taxon>
        <taxon>Mollusca</taxon>
        <taxon>Gastropoda</taxon>
        <taxon>Patellogastropoda</taxon>
        <taxon>Patelloidea</taxon>
        <taxon>Patellidae</taxon>
        <taxon>Patella</taxon>
    </lineage>
</organism>
<dbReference type="PANTHER" id="PTHR47331">
    <property type="entry name" value="PHD-TYPE DOMAIN-CONTAINING PROTEIN"/>
    <property type="match status" value="1"/>
</dbReference>
<dbReference type="EMBL" id="JAZGQO010000040">
    <property type="protein sequence ID" value="KAK6164999.1"/>
    <property type="molecule type" value="Genomic_DNA"/>
</dbReference>
<name>A0AAN8GER2_PATCE</name>
<dbReference type="PANTHER" id="PTHR47331:SF5">
    <property type="entry name" value="RIBONUCLEASE H"/>
    <property type="match status" value="1"/>
</dbReference>
<protein>
    <recommendedName>
        <fullName evidence="1">DUF5641 domain-containing protein</fullName>
    </recommendedName>
</protein>
<feature type="domain" description="DUF5641" evidence="1">
    <location>
        <begin position="1"/>
        <end position="88"/>
    </location>
</feature>
<accession>A0AAN8GER2</accession>
<proteinExistence type="predicted"/>
<dbReference type="Pfam" id="PF18701">
    <property type="entry name" value="DUF5641"/>
    <property type="match status" value="1"/>
</dbReference>
<keyword evidence="3" id="KW-1185">Reference proteome</keyword>
<sequence>MIEGFWSRWMNNIQKLSPRDKWTNTRENLNRPNGDIVLVVDENVKRGKWKLAEIINTYTGDDNLVRIVDVKFSDGNVLKRPVTKLVLLMKNEERLDL</sequence>
<evidence type="ECO:0000259" key="1">
    <source>
        <dbReference type="Pfam" id="PF18701"/>
    </source>
</evidence>
<reference evidence="2 3" key="1">
    <citation type="submission" date="2024-01" db="EMBL/GenBank/DDBJ databases">
        <title>The genome of the rayed Mediterranean limpet Patella caerulea (Linnaeus, 1758).</title>
        <authorList>
            <person name="Anh-Thu Weber A."/>
            <person name="Halstead-Nussloch G."/>
        </authorList>
    </citation>
    <scope>NUCLEOTIDE SEQUENCE [LARGE SCALE GENOMIC DNA]</scope>
    <source>
        <strain evidence="2">AATW-2023a</strain>
        <tissue evidence="2">Whole specimen</tissue>
    </source>
</reference>
<dbReference type="InterPro" id="IPR040676">
    <property type="entry name" value="DUF5641"/>
</dbReference>
<dbReference type="AlphaFoldDB" id="A0AAN8GER2"/>
<comment type="caution">
    <text evidence="2">The sequence shown here is derived from an EMBL/GenBank/DDBJ whole genome shotgun (WGS) entry which is preliminary data.</text>
</comment>
<gene>
    <name evidence="2" type="ORF">SNE40_023747</name>
</gene>